<keyword evidence="2" id="KW-0812">Transmembrane</keyword>
<evidence type="ECO:0000256" key="1">
    <source>
        <dbReference type="SAM" id="MobiDB-lite"/>
    </source>
</evidence>
<evidence type="ECO:0000313" key="3">
    <source>
        <dbReference type="EMBL" id="TFK41149.1"/>
    </source>
</evidence>
<name>A0A5C3M6W8_9AGAR</name>
<gene>
    <name evidence="3" type="ORF">BDQ12DRAFT_427035</name>
</gene>
<keyword evidence="2" id="KW-1133">Transmembrane helix</keyword>
<feature type="transmembrane region" description="Helical" evidence="2">
    <location>
        <begin position="12"/>
        <end position="39"/>
    </location>
</feature>
<sequence length="167" mass="17565">MDFVQGLDPSKLVFGGTALSFALSLFTSPPYNLAIFLFGTYAQEHTEAVQSLQTFTGLLGASAVFDVIWMIRNEQNGFIKVLTIPTFLAFAGSLRQRGAQFGGLGLGGADLAGPTVWSMPGGFTSSGRDGYQNVDEESVHASVRPPAAHSSPPQQGPPPAPGAYQTV</sequence>
<dbReference type="OrthoDB" id="2500246at2759"/>
<dbReference type="Proteomes" id="UP000308652">
    <property type="component" value="Unassembled WGS sequence"/>
</dbReference>
<keyword evidence="4" id="KW-1185">Reference proteome</keyword>
<organism evidence="3 4">
    <name type="scientific">Crucibulum laeve</name>
    <dbReference type="NCBI Taxonomy" id="68775"/>
    <lineage>
        <taxon>Eukaryota</taxon>
        <taxon>Fungi</taxon>
        <taxon>Dikarya</taxon>
        <taxon>Basidiomycota</taxon>
        <taxon>Agaricomycotina</taxon>
        <taxon>Agaricomycetes</taxon>
        <taxon>Agaricomycetidae</taxon>
        <taxon>Agaricales</taxon>
        <taxon>Agaricineae</taxon>
        <taxon>Nidulariaceae</taxon>
        <taxon>Crucibulum</taxon>
    </lineage>
</organism>
<keyword evidence="2" id="KW-0472">Membrane</keyword>
<feature type="transmembrane region" description="Helical" evidence="2">
    <location>
        <begin position="51"/>
        <end position="71"/>
    </location>
</feature>
<reference evidence="3 4" key="1">
    <citation type="journal article" date="2019" name="Nat. Ecol. Evol.">
        <title>Megaphylogeny resolves global patterns of mushroom evolution.</title>
        <authorList>
            <person name="Varga T."/>
            <person name="Krizsan K."/>
            <person name="Foldi C."/>
            <person name="Dima B."/>
            <person name="Sanchez-Garcia M."/>
            <person name="Sanchez-Ramirez S."/>
            <person name="Szollosi G.J."/>
            <person name="Szarkandi J.G."/>
            <person name="Papp V."/>
            <person name="Albert L."/>
            <person name="Andreopoulos W."/>
            <person name="Angelini C."/>
            <person name="Antonin V."/>
            <person name="Barry K.W."/>
            <person name="Bougher N.L."/>
            <person name="Buchanan P."/>
            <person name="Buyck B."/>
            <person name="Bense V."/>
            <person name="Catcheside P."/>
            <person name="Chovatia M."/>
            <person name="Cooper J."/>
            <person name="Damon W."/>
            <person name="Desjardin D."/>
            <person name="Finy P."/>
            <person name="Geml J."/>
            <person name="Haridas S."/>
            <person name="Hughes K."/>
            <person name="Justo A."/>
            <person name="Karasinski D."/>
            <person name="Kautmanova I."/>
            <person name="Kiss B."/>
            <person name="Kocsube S."/>
            <person name="Kotiranta H."/>
            <person name="LaButti K.M."/>
            <person name="Lechner B.E."/>
            <person name="Liimatainen K."/>
            <person name="Lipzen A."/>
            <person name="Lukacs Z."/>
            <person name="Mihaltcheva S."/>
            <person name="Morgado L.N."/>
            <person name="Niskanen T."/>
            <person name="Noordeloos M.E."/>
            <person name="Ohm R.A."/>
            <person name="Ortiz-Santana B."/>
            <person name="Ovrebo C."/>
            <person name="Racz N."/>
            <person name="Riley R."/>
            <person name="Savchenko A."/>
            <person name="Shiryaev A."/>
            <person name="Soop K."/>
            <person name="Spirin V."/>
            <person name="Szebenyi C."/>
            <person name="Tomsovsky M."/>
            <person name="Tulloss R.E."/>
            <person name="Uehling J."/>
            <person name="Grigoriev I.V."/>
            <person name="Vagvolgyi C."/>
            <person name="Papp T."/>
            <person name="Martin F.M."/>
            <person name="Miettinen O."/>
            <person name="Hibbett D.S."/>
            <person name="Nagy L.G."/>
        </authorList>
    </citation>
    <scope>NUCLEOTIDE SEQUENCE [LARGE SCALE GENOMIC DNA]</scope>
    <source>
        <strain evidence="3 4">CBS 166.37</strain>
    </source>
</reference>
<dbReference type="EMBL" id="ML213595">
    <property type="protein sequence ID" value="TFK41149.1"/>
    <property type="molecule type" value="Genomic_DNA"/>
</dbReference>
<proteinExistence type="predicted"/>
<feature type="region of interest" description="Disordered" evidence="1">
    <location>
        <begin position="127"/>
        <end position="167"/>
    </location>
</feature>
<dbReference type="AlphaFoldDB" id="A0A5C3M6W8"/>
<protein>
    <submittedName>
        <fullName evidence="3">Uncharacterized protein</fullName>
    </submittedName>
</protein>
<evidence type="ECO:0000313" key="4">
    <source>
        <dbReference type="Proteomes" id="UP000308652"/>
    </source>
</evidence>
<evidence type="ECO:0000256" key="2">
    <source>
        <dbReference type="SAM" id="Phobius"/>
    </source>
</evidence>
<accession>A0A5C3M6W8</accession>